<evidence type="ECO:0000313" key="9">
    <source>
        <dbReference type="Proteomes" id="UP000003857"/>
    </source>
</evidence>
<evidence type="ECO:0000256" key="5">
    <source>
        <dbReference type="ARBA" id="ARBA00034531"/>
    </source>
</evidence>
<dbReference type="PANTHER" id="PTHR39560:SF1">
    <property type="entry name" value="PROTEIN ADENYLYLTRANSFERASE FIC-RELATED"/>
    <property type="match status" value="1"/>
</dbReference>
<evidence type="ECO:0000256" key="3">
    <source>
        <dbReference type="ARBA" id="ARBA00022741"/>
    </source>
</evidence>
<comment type="catalytic activity">
    <reaction evidence="7">
        <text>L-tyrosyl-[protein] + ATP = O-(5'-adenylyl)-L-tyrosyl-[protein] + diphosphate</text>
        <dbReference type="Rhea" id="RHEA:54288"/>
        <dbReference type="Rhea" id="RHEA-COMP:10136"/>
        <dbReference type="Rhea" id="RHEA-COMP:13846"/>
        <dbReference type="ChEBI" id="CHEBI:30616"/>
        <dbReference type="ChEBI" id="CHEBI:33019"/>
        <dbReference type="ChEBI" id="CHEBI:46858"/>
        <dbReference type="ChEBI" id="CHEBI:83624"/>
        <dbReference type="EC" id="2.7.7.108"/>
    </reaction>
</comment>
<comment type="caution">
    <text evidence="8">The sequence shown here is derived from an EMBL/GenBank/DDBJ whole genome shotgun (WGS) entry which is preliminary data.</text>
</comment>
<dbReference type="Proteomes" id="UP000003857">
    <property type="component" value="Unassembled WGS sequence"/>
</dbReference>
<protein>
    <recommendedName>
        <fullName evidence="5">protein adenylyltransferase</fullName>
        <ecNumber evidence="5">2.7.7.108</ecNumber>
    </recommendedName>
</protein>
<comment type="catalytic activity">
    <reaction evidence="6">
        <text>L-threonyl-[protein] + ATP = 3-O-(5'-adenylyl)-L-threonyl-[protein] + diphosphate</text>
        <dbReference type="Rhea" id="RHEA:54292"/>
        <dbReference type="Rhea" id="RHEA-COMP:11060"/>
        <dbReference type="Rhea" id="RHEA-COMP:13847"/>
        <dbReference type="ChEBI" id="CHEBI:30013"/>
        <dbReference type="ChEBI" id="CHEBI:30616"/>
        <dbReference type="ChEBI" id="CHEBI:33019"/>
        <dbReference type="ChEBI" id="CHEBI:138113"/>
        <dbReference type="EC" id="2.7.7.108"/>
    </reaction>
</comment>
<dbReference type="InterPro" id="IPR036597">
    <property type="entry name" value="Fido-like_dom_sf"/>
</dbReference>
<dbReference type="AlphaFoldDB" id="A0ABC9PDN3"/>
<evidence type="ECO:0000256" key="2">
    <source>
        <dbReference type="ARBA" id="ARBA00022695"/>
    </source>
</evidence>
<proteinExistence type="predicted"/>
<dbReference type="Gene3D" id="1.10.3290.10">
    <property type="entry name" value="Fido-like domain"/>
    <property type="match status" value="1"/>
</dbReference>
<sequence length="101" mass="11562">MGITSSAELAREEERLTKVRVKQLFGSGQLFAFEVGTFVGLSAIHAQLFGDIYDFAVHIRDVNIGKDDFQFAPRMFLEQSLRYINKLPQRILTRLSINTRI</sequence>
<dbReference type="EMBL" id="AEWZ01000002">
    <property type="protein sequence ID" value="EGC24768.1"/>
    <property type="molecule type" value="Genomic_DNA"/>
</dbReference>
<evidence type="ECO:0000313" key="8">
    <source>
        <dbReference type="EMBL" id="EGC24768.1"/>
    </source>
</evidence>
<reference evidence="8 9" key="1">
    <citation type="submission" date="2011-01" db="EMBL/GenBank/DDBJ databases">
        <authorList>
            <person name="Muzny D."/>
            <person name="Qin X."/>
            <person name="Buhay C."/>
            <person name="Dugan-Rocha S."/>
            <person name="Ding Y."/>
            <person name="Chen G."/>
            <person name="Hawes A."/>
            <person name="Holder M."/>
            <person name="Jhangiani S."/>
            <person name="Johnson A."/>
            <person name="Khan Z."/>
            <person name="Li Z."/>
            <person name="Liu W."/>
            <person name="Liu X."/>
            <person name="Perez L."/>
            <person name="Shen H."/>
            <person name="Wang Q."/>
            <person name="Watt J."/>
            <person name="Xi L."/>
            <person name="Xin Y."/>
            <person name="Zhou J."/>
            <person name="Deng J."/>
            <person name="Jiang H."/>
            <person name="Liu Y."/>
            <person name="Qu J."/>
            <person name="Song X.-Z."/>
            <person name="Zhang L."/>
            <person name="Villasana D."/>
            <person name="Johnson A."/>
            <person name="Liu J."/>
            <person name="Liyanage D."/>
            <person name="Lorensuhewa L."/>
            <person name="Robinson T."/>
            <person name="Song A."/>
            <person name="Song B.-B."/>
            <person name="Dinh H."/>
            <person name="Thornton R."/>
            <person name="Coyle M."/>
            <person name="Francisco L."/>
            <person name="Jackson L."/>
            <person name="Javaid M."/>
            <person name="Korchina V."/>
            <person name="Kovar C."/>
            <person name="Mata R."/>
            <person name="Mathew T."/>
            <person name="Ngo R."/>
            <person name="Nguyen L."/>
            <person name="Nguyen N."/>
            <person name="Okwuonu G."/>
            <person name="Ongeri F."/>
            <person name="Pham C."/>
            <person name="Simmons D."/>
            <person name="Wilczek-Boney K."/>
            <person name="Hale W."/>
            <person name="Jakkamsetti A."/>
            <person name="Pham P."/>
            <person name="Ruth R."/>
            <person name="San Lucas F."/>
            <person name="Warren J."/>
            <person name="Zhang J."/>
            <person name="Zhao Z."/>
            <person name="Zhou C."/>
            <person name="Zhu D."/>
            <person name="Lee S."/>
            <person name="Bess C."/>
            <person name="Blankenburg K."/>
            <person name="Forbes L."/>
            <person name="Fu Q."/>
            <person name="Gubbala S."/>
            <person name="Hirani K."/>
            <person name="Jayaseelan J.C."/>
            <person name="Lara F."/>
            <person name="Munidasa M."/>
            <person name="Palculict T."/>
            <person name="Patil S."/>
            <person name="Pu L.-L."/>
            <person name="Saada N."/>
            <person name="Tang L."/>
            <person name="Weissenberger G."/>
            <person name="Zhu Y."/>
            <person name="Hemphill L."/>
            <person name="Shang Y."/>
            <person name="Youmans B."/>
            <person name="Ayvaz T."/>
            <person name="Ross M."/>
            <person name="Santibanez J."/>
            <person name="Aqrawi P."/>
            <person name="Gross S."/>
            <person name="Joshi V."/>
            <person name="Fowler G."/>
            <person name="Nazareth L."/>
            <person name="Reid J."/>
            <person name="Worley K."/>
            <person name="Petrosino J."/>
            <person name="Highlander S."/>
            <person name="Gibbs R."/>
        </authorList>
    </citation>
    <scope>NUCLEOTIDE SEQUENCE [LARGE SCALE GENOMIC DNA]</scope>
    <source>
        <strain evidence="8 9">SK405</strain>
    </source>
</reference>
<dbReference type="GO" id="GO:0070733">
    <property type="term" value="F:AMPylase activity"/>
    <property type="evidence" value="ECO:0007669"/>
    <property type="project" value="UniProtKB-EC"/>
</dbReference>
<keyword evidence="1" id="KW-0808">Transferase</keyword>
<gene>
    <name evidence="8" type="ORF">HMPREF9390_0557</name>
</gene>
<dbReference type="PANTHER" id="PTHR39560">
    <property type="entry name" value="PROTEIN ADENYLYLTRANSFERASE FIC-RELATED"/>
    <property type="match status" value="1"/>
</dbReference>
<accession>A0ABC9PDN3</accession>
<evidence type="ECO:0000256" key="7">
    <source>
        <dbReference type="ARBA" id="ARBA00048696"/>
    </source>
</evidence>
<organism evidence="8 9">
    <name type="scientific">Streptococcus sanguinis SK405</name>
    <dbReference type="NCBI Taxonomy" id="888817"/>
    <lineage>
        <taxon>Bacteria</taxon>
        <taxon>Bacillati</taxon>
        <taxon>Bacillota</taxon>
        <taxon>Bacilli</taxon>
        <taxon>Lactobacillales</taxon>
        <taxon>Streptococcaceae</taxon>
        <taxon>Streptococcus</taxon>
    </lineage>
</organism>
<keyword evidence="2" id="KW-0548">Nucleotidyltransferase</keyword>
<keyword evidence="3" id="KW-0547">Nucleotide-binding</keyword>
<dbReference type="EC" id="2.7.7.108" evidence="5"/>
<dbReference type="SUPFAM" id="SSF140931">
    <property type="entry name" value="Fic-like"/>
    <property type="match status" value="1"/>
</dbReference>
<dbReference type="GO" id="GO:0005524">
    <property type="term" value="F:ATP binding"/>
    <property type="evidence" value="ECO:0007669"/>
    <property type="project" value="UniProtKB-KW"/>
</dbReference>
<keyword evidence="4" id="KW-0067">ATP-binding</keyword>
<evidence type="ECO:0000256" key="1">
    <source>
        <dbReference type="ARBA" id="ARBA00022679"/>
    </source>
</evidence>
<evidence type="ECO:0000256" key="6">
    <source>
        <dbReference type="ARBA" id="ARBA00047939"/>
    </source>
</evidence>
<name>A0ABC9PDN3_STRSA</name>
<evidence type="ECO:0000256" key="4">
    <source>
        <dbReference type="ARBA" id="ARBA00022840"/>
    </source>
</evidence>